<gene>
    <name evidence="1" type="ORF">ACF05T_34095</name>
</gene>
<reference evidence="1 2" key="1">
    <citation type="submission" date="2024-10" db="EMBL/GenBank/DDBJ databases">
        <title>The Natural Products Discovery Center: Release of the First 8490 Sequenced Strains for Exploring Actinobacteria Biosynthetic Diversity.</title>
        <authorList>
            <person name="Kalkreuter E."/>
            <person name="Kautsar S.A."/>
            <person name="Yang D."/>
            <person name="Bader C.D."/>
            <person name="Teijaro C.N."/>
            <person name="Fluegel L."/>
            <person name="Davis C.M."/>
            <person name="Simpson J.R."/>
            <person name="Lauterbach L."/>
            <person name="Steele A.D."/>
            <person name="Gui C."/>
            <person name="Meng S."/>
            <person name="Li G."/>
            <person name="Viehrig K."/>
            <person name="Ye F."/>
            <person name="Su P."/>
            <person name="Kiefer A.F."/>
            <person name="Nichols A."/>
            <person name="Cepeda A.J."/>
            <person name="Yan W."/>
            <person name="Fan B."/>
            <person name="Jiang Y."/>
            <person name="Adhikari A."/>
            <person name="Zheng C.-J."/>
            <person name="Schuster L."/>
            <person name="Cowan T.M."/>
            <person name="Smanski M.J."/>
            <person name="Chevrette M.G."/>
            <person name="De Carvalho L.P.S."/>
            <person name="Shen B."/>
        </authorList>
    </citation>
    <scope>NUCLEOTIDE SEQUENCE [LARGE SCALE GENOMIC DNA]</scope>
    <source>
        <strain evidence="1 2">NPDC015755</strain>
    </source>
</reference>
<dbReference type="Proteomes" id="UP001603013">
    <property type="component" value="Unassembled WGS sequence"/>
</dbReference>
<organism evidence="1 2">
    <name type="scientific">Streptomyces lateritius</name>
    <dbReference type="NCBI Taxonomy" id="67313"/>
    <lineage>
        <taxon>Bacteria</taxon>
        <taxon>Bacillati</taxon>
        <taxon>Actinomycetota</taxon>
        <taxon>Actinomycetes</taxon>
        <taxon>Kitasatosporales</taxon>
        <taxon>Streptomycetaceae</taxon>
        <taxon>Streptomyces</taxon>
    </lineage>
</organism>
<dbReference type="EMBL" id="JBIBSM010000031">
    <property type="protein sequence ID" value="MFF8281029.1"/>
    <property type="molecule type" value="Genomic_DNA"/>
</dbReference>
<evidence type="ECO:0000313" key="2">
    <source>
        <dbReference type="Proteomes" id="UP001603013"/>
    </source>
</evidence>
<comment type="caution">
    <text evidence="1">The sequence shown here is derived from an EMBL/GenBank/DDBJ whole genome shotgun (WGS) entry which is preliminary data.</text>
</comment>
<dbReference type="RefSeq" id="WP_391937793.1">
    <property type="nucleotide sequence ID" value="NZ_JBIBSM010000031.1"/>
</dbReference>
<accession>A0ABW6YMC3</accession>
<proteinExistence type="predicted"/>
<keyword evidence="2" id="KW-1185">Reference proteome</keyword>
<sequence>MTSNEYRERAERLLTRQHPLDLSPAVVEQAAVWAQLATAAAITETAELKAEAK</sequence>
<evidence type="ECO:0000313" key="1">
    <source>
        <dbReference type="EMBL" id="MFF8281029.1"/>
    </source>
</evidence>
<name>A0ABW6YMC3_9ACTN</name>
<protein>
    <submittedName>
        <fullName evidence="1">Uncharacterized protein</fullName>
    </submittedName>
</protein>